<evidence type="ECO:0000256" key="4">
    <source>
        <dbReference type="ARBA" id="ARBA00022801"/>
    </source>
</evidence>
<dbReference type="InterPro" id="IPR017853">
    <property type="entry name" value="GH"/>
</dbReference>
<dbReference type="SUPFAM" id="SSF51445">
    <property type="entry name" value="(Trans)glycosidases"/>
    <property type="match status" value="1"/>
</dbReference>
<dbReference type="PANTHER" id="PTHR31451">
    <property type="match status" value="1"/>
</dbReference>
<reference evidence="7" key="1">
    <citation type="submission" date="2015-03" db="EMBL/GenBank/DDBJ databases">
        <title>A transcriptome of Araucaria cunninghamii, an australian fine timber species.</title>
        <authorList>
            <person name="Jing Yi C.J.Y."/>
            <person name="Yin San L.Y.S."/>
            <person name="Abdul Karim S.S."/>
            <person name="Wan Azmi N.N."/>
            <person name="Hercus R.R."/>
            <person name="Croft L.L."/>
        </authorList>
    </citation>
    <scope>NUCLEOTIDE SEQUENCE</scope>
    <source>
        <strain evidence="7">MI0301</strain>
        <tissue evidence="7">Leaf</tissue>
    </source>
</reference>
<dbReference type="InterPro" id="IPR045053">
    <property type="entry name" value="MAN-like"/>
</dbReference>
<keyword evidence="5" id="KW-0326">Glycosidase</keyword>
<dbReference type="PANTHER" id="PTHR31451:SF54">
    <property type="entry name" value="MANNAN ENDO-1,4-BETA-MANNOSIDASE 6"/>
    <property type="match status" value="1"/>
</dbReference>
<dbReference type="Pfam" id="PF26410">
    <property type="entry name" value="GH5_mannosidase"/>
    <property type="match status" value="1"/>
</dbReference>
<comment type="similarity">
    <text evidence="2">Belongs to the glycosyl hydrolase 5 (cellulase A) family.</text>
</comment>
<evidence type="ECO:0000313" key="7">
    <source>
        <dbReference type="EMBL" id="JAG98978.1"/>
    </source>
</evidence>
<evidence type="ECO:0000256" key="3">
    <source>
        <dbReference type="ARBA" id="ARBA00012706"/>
    </source>
</evidence>
<organism evidence="7">
    <name type="scientific">Araucaria cunninghamii</name>
    <name type="common">Hoop pine</name>
    <name type="synonym">Moreton Bay pine</name>
    <dbReference type="NCBI Taxonomy" id="56994"/>
    <lineage>
        <taxon>Eukaryota</taxon>
        <taxon>Viridiplantae</taxon>
        <taxon>Streptophyta</taxon>
        <taxon>Embryophyta</taxon>
        <taxon>Tracheophyta</taxon>
        <taxon>Spermatophyta</taxon>
        <taxon>Pinopsida</taxon>
        <taxon>Pinidae</taxon>
        <taxon>Conifers II</taxon>
        <taxon>Araucariales</taxon>
        <taxon>Araucariaceae</taxon>
        <taxon>Araucaria</taxon>
    </lineage>
</organism>
<accession>A0A0D6R9C9</accession>
<evidence type="ECO:0000256" key="1">
    <source>
        <dbReference type="ARBA" id="ARBA00001678"/>
    </source>
</evidence>
<keyword evidence="4" id="KW-0378">Hydrolase</keyword>
<protein>
    <recommendedName>
        <fullName evidence="3">mannan endo-1,4-beta-mannosidase</fullName>
        <ecNumber evidence="3">3.2.1.78</ecNumber>
    </recommendedName>
</protein>
<dbReference type="GO" id="GO:0016985">
    <property type="term" value="F:mannan endo-1,4-beta-mannosidase activity"/>
    <property type="evidence" value="ECO:0007669"/>
    <property type="project" value="UniProtKB-EC"/>
</dbReference>
<dbReference type="InterPro" id="IPR001547">
    <property type="entry name" value="Glyco_hydro_5"/>
</dbReference>
<dbReference type="EC" id="3.2.1.78" evidence="3"/>
<dbReference type="AlphaFoldDB" id="A0A0D6R9C9"/>
<name>A0A0D6R9C9_ARACU</name>
<comment type="catalytic activity">
    <reaction evidence="1">
        <text>Random hydrolysis of (1-&gt;4)-beta-D-mannosidic linkages in mannans, galactomannans and glucomannans.</text>
        <dbReference type="EC" id="3.2.1.78"/>
    </reaction>
</comment>
<dbReference type="GO" id="GO:0000272">
    <property type="term" value="P:polysaccharide catabolic process"/>
    <property type="evidence" value="ECO:0007669"/>
    <property type="project" value="InterPro"/>
</dbReference>
<evidence type="ECO:0000256" key="5">
    <source>
        <dbReference type="ARBA" id="ARBA00023295"/>
    </source>
</evidence>
<proteinExistence type="inferred from homology"/>
<dbReference type="EMBL" id="GCKF01013732">
    <property type="protein sequence ID" value="JAG98978.1"/>
    <property type="molecule type" value="Transcribed_RNA"/>
</dbReference>
<dbReference type="FunFam" id="3.20.20.80:FF:000012">
    <property type="entry name" value="Mannan endo-1,4-beta-mannosidase 6"/>
    <property type="match status" value="1"/>
</dbReference>
<dbReference type="Gene3D" id="3.20.20.80">
    <property type="entry name" value="Glycosidases"/>
    <property type="match status" value="1"/>
</dbReference>
<evidence type="ECO:0000256" key="2">
    <source>
        <dbReference type="ARBA" id="ARBA00005641"/>
    </source>
</evidence>
<evidence type="ECO:0000259" key="6">
    <source>
        <dbReference type="Pfam" id="PF26410"/>
    </source>
</evidence>
<sequence length="419" mass="46869">MLQMEEDRGGSCSSMVKRSGTQFVVEGSPFYVNGFNTYWLMVFAVDPSTRPIVISLLEQAASAGLTVARTWAFNDGDWRALQISPGVYDEHVFKALDFVISEAQRNEIRVILSLVNNWDEYGGKTQYVRWGRNAGLDLHSNDAFFSDPTLRSYFKSHIKAVLTRVNTVTKVVYKEDPTIFAWELINEGRCESDPTGDTFQAWTEEMAAFVKSIDPHHLVGIGTEGFYGSSSVDRIEFNPYSCAHQEGTDFIRNHQASGIDFASIHIYPGTWISGSIGPSHLSFAEKWVSAHIEDSEKILQMPILFTEFGVSDRYGEEKERYRQGLMQIVYESVLRSAEEGGAAAGSLFWQLFPQGCGSDVQCMSDGFEIVVSDNSPTAKIICEQSNKLGVINNRGKRSFQEKTRIEAAAEMGDIKAELR</sequence>
<feature type="domain" description="Glycoside hydrolase family 5" evidence="6">
    <location>
        <begin position="14"/>
        <end position="350"/>
    </location>
</feature>